<dbReference type="EMBL" id="MGJI01000019">
    <property type="protein sequence ID" value="OGN04539.1"/>
    <property type="molecule type" value="Genomic_DNA"/>
</dbReference>
<evidence type="ECO:0000256" key="1">
    <source>
        <dbReference type="SAM" id="Phobius"/>
    </source>
</evidence>
<dbReference type="Proteomes" id="UP000177507">
    <property type="component" value="Unassembled WGS sequence"/>
</dbReference>
<dbReference type="InterPro" id="IPR036938">
    <property type="entry name" value="PAP2/HPO_sf"/>
</dbReference>
<feature type="domain" description="Phosphatidic acid phosphatase type 2/haloperoxidase" evidence="2">
    <location>
        <begin position="83"/>
        <end position="194"/>
    </location>
</feature>
<feature type="transmembrane region" description="Helical" evidence="1">
    <location>
        <begin position="86"/>
        <end position="109"/>
    </location>
</feature>
<dbReference type="Pfam" id="PF01569">
    <property type="entry name" value="PAP2"/>
    <property type="match status" value="1"/>
</dbReference>
<evidence type="ECO:0000259" key="2">
    <source>
        <dbReference type="SMART" id="SM00014"/>
    </source>
</evidence>
<organism evidence="3 4">
    <name type="scientific">Candidatus Yanofskybacteria bacterium RIFCSPHIGHO2_01_FULL_44_17</name>
    <dbReference type="NCBI Taxonomy" id="1802668"/>
    <lineage>
        <taxon>Bacteria</taxon>
        <taxon>Candidatus Yanofskyibacteriota</taxon>
    </lineage>
</organism>
<protein>
    <recommendedName>
        <fullName evidence="2">Phosphatidic acid phosphatase type 2/haloperoxidase domain-containing protein</fullName>
    </recommendedName>
</protein>
<dbReference type="STRING" id="1802668.A2831_00765"/>
<dbReference type="AlphaFoldDB" id="A0A1F8EWX5"/>
<feature type="transmembrane region" description="Helical" evidence="1">
    <location>
        <begin position="52"/>
        <end position="74"/>
    </location>
</feature>
<comment type="caution">
    <text evidence="3">The sequence shown here is derived from an EMBL/GenBank/DDBJ whole genome shotgun (WGS) entry which is preliminary data.</text>
</comment>
<dbReference type="SMART" id="SM00014">
    <property type="entry name" value="acidPPc"/>
    <property type="match status" value="1"/>
</dbReference>
<keyword evidence="1" id="KW-0472">Membrane</keyword>
<keyword evidence="1" id="KW-0812">Transmembrane</keyword>
<name>A0A1F8EWX5_9BACT</name>
<feature type="transmembrane region" description="Helical" evidence="1">
    <location>
        <begin position="21"/>
        <end position="40"/>
    </location>
</feature>
<feature type="transmembrane region" description="Helical" evidence="1">
    <location>
        <begin position="129"/>
        <end position="148"/>
    </location>
</feature>
<evidence type="ECO:0000313" key="3">
    <source>
        <dbReference type="EMBL" id="OGN04539.1"/>
    </source>
</evidence>
<proteinExistence type="predicted"/>
<dbReference type="CDD" id="cd01610">
    <property type="entry name" value="PAP2_like"/>
    <property type="match status" value="1"/>
</dbReference>
<dbReference type="PANTHER" id="PTHR14969">
    <property type="entry name" value="SPHINGOSINE-1-PHOSPHATE PHOSPHOHYDROLASE"/>
    <property type="match status" value="1"/>
</dbReference>
<sequence length="204" mass="23499">MTSRRSFFISCRPPLALSNNFWYYLLNKAMTLDLKLFYLFNNLAGQSQFFDALVVFLAGYSQYFLIIIFLLFLYFSGYTKQEKLRILATAVISPVIARFGITEFIRFVYHRPRPFLTHEVHRLISENHWSFPSGHSAFFFAAATAVFVYNKKWGVGFFIAAILMNLSRIVAGVHYPSDILGGMLIGVFVACVAFYFIKKVTRSN</sequence>
<dbReference type="Gene3D" id="1.20.144.10">
    <property type="entry name" value="Phosphatidic acid phosphatase type 2/haloperoxidase"/>
    <property type="match status" value="1"/>
</dbReference>
<dbReference type="InterPro" id="IPR000326">
    <property type="entry name" value="PAP2/HPO"/>
</dbReference>
<accession>A0A1F8EWX5</accession>
<keyword evidence="1" id="KW-1133">Transmembrane helix</keyword>
<evidence type="ECO:0000313" key="4">
    <source>
        <dbReference type="Proteomes" id="UP000177507"/>
    </source>
</evidence>
<dbReference type="PANTHER" id="PTHR14969:SF13">
    <property type="entry name" value="AT30094P"/>
    <property type="match status" value="1"/>
</dbReference>
<feature type="transmembrane region" description="Helical" evidence="1">
    <location>
        <begin position="155"/>
        <end position="173"/>
    </location>
</feature>
<reference evidence="3 4" key="1">
    <citation type="journal article" date="2016" name="Nat. Commun.">
        <title>Thousands of microbial genomes shed light on interconnected biogeochemical processes in an aquifer system.</title>
        <authorList>
            <person name="Anantharaman K."/>
            <person name="Brown C.T."/>
            <person name="Hug L.A."/>
            <person name="Sharon I."/>
            <person name="Castelle C.J."/>
            <person name="Probst A.J."/>
            <person name="Thomas B.C."/>
            <person name="Singh A."/>
            <person name="Wilkins M.J."/>
            <person name="Karaoz U."/>
            <person name="Brodie E.L."/>
            <person name="Williams K.H."/>
            <person name="Hubbard S.S."/>
            <person name="Banfield J.F."/>
        </authorList>
    </citation>
    <scope>NUCLEOTIDE SEQUENCE [LARGE SCALE GENOMIC DNA]</scope>
</reference>
<dbReference type="SUPFAM" id="SSF48317">
    <property type="entry name" value="Acid phosphatase/Vanadium-dependent haloperoxidase"/>
    <property type="match status" value="1"/>
</dbReference>
<gene>
    <name evidence="3" type="ORF">A2831_00765</name>
</gene>
<feature type="transmembrane region" description="Helical" evidence="1">
    <location>
        <begin position="179"/>
        <end position="197"/>
    </location>
</feature>